<dbReference type="Proteomes" id="UP000002033">
    <property type="component" value="Chromosome"/>
</dbReference>
<keyword evidence="1" id="KW-0472">Membrane</keyword>
<name>D8JUD1_HYPDA</name>
<sequence precursor="true">MKRFVHGLMALAVAGGMALAAAPSAEARGRDVGVGIAAGIIGLGVGAAIADSARGPRYYSRYDDRCYRGPERCRRTPRRCFENEFGDTICRGGSYVCDRPLICD</sequence>
<dbReference type="EMBL" id="CP002083">
    <property type="protein sequence ID" value="ADJ22721.1"/>
    <property type="molecule type" value="Genomic_DNA"/>
</dbReference>
<feature type="signal peptide" evidence="2">
    <location>
        <begin position="1"/>
        <end position="20"/>
    </location>
</feature>
<protein>
    <submittedName>
        <fullName evidence="3">Uncharacterized protein</fullName>
    </submittedName>
</protein>
<dbReference type="AlphaFoldDB" id="D8JUD1"/>
<dbReference type="HOGENOM" id="CLU_2246280_0_0_5"/>
<evidence type="ECO:0000256" key="2">
    <source>
        <dbReference type="SAM" id="SignalP"/>
    </source>
</evidence>
<dbReference type="KEGG" id="hdn:Hden_0904"/>
<feature type="chain" id="PRO_5003116403" evidence="2">
    <location>
        <begin position="21"/>
        <end position="104"/>
    </location>
</feature>
<organism evidence="3 4">
    <name type="scientific">Hyphomicrobium denitrificans (strain ATCC 51888 / DSM 1869 / NCIMB 11706 / TK 0415)</name>
    <dbReference type="NCBI Taxonomy" id="582899"/>
    <lineage>
        <taxon>Bacteria</taxon>
        <taxon>Pseudomonadati</taxon>
        <taxon>Pseudomonadota</taxon>
        <taxon>Alphaproteobacteria</taxon>
        <taxon>Hyphomicrobiales</taxon>
        <taxon>Hyphomicrobiaceae</taxon>
        <taxon>Hyphomicrobium</taxon>
    </lineage>
</organism>
<evidence type="ECO:0000313" key="4">
    <source>
        <dbReference type="Proteomes" id="UP000002033"/>
    </source>
</evidence>
<dbReference type="RefSeq" id="WP_013214936.1">
    <property type="nucleotide sequence ID" value="NC_014313.1"/>
</dbReference>
<reference evidence="4" key="1">
    <citation type="journal article" date="2011" name="J. Bacteriol.">
        <title>Genome sequences of eight morphologically diverse alphaproteobacteria.</title>
        <authorList>
            <consortium name="US DOE Joint Genome Institute"/>
            <person name="Brown P.J."/>
            <person name="Kysela D.T."/>
            <person name="Buechlein A."/>
            <person name="Hemmerich C."/>
            <person name="Brun Y.V."/>
        </authorList>
    </citation>
    <scope>NUCLEOTIDE SEQUENCE [LARGE SCALE GENOMIC DNA]</scope>
    <source>
        <strain evidence="4">ATCC 51888 / DSM 1869 / NCIB 11706 / TK 0415</strain>
    </source>
</reference>
<feature type="transmembrane region" description="Helical" evidence="1">
    <location>
        <begin position="36"/>
        <end position="53"/>
    </location>
</feature>
<accession>D8JUD1</accession>
<proteinExistence type="predicted"/>
<evidence type="ECO:0000256" key="1">
    <source>
        <dbReference type="SAM" id="Phobius"/>
    </source>
</evidence>
<keyword evidence="1" id="KW-1133">Transmembrane helix</keyword>
<keyword evidence="2" id="KW-0732">Signal</keyword>
<keyword evidence="4" id="KW-1185">Reference proteome</keyword>
<evidence type="ECO:0000313" key="3">
    <source>
        <dbReference type="EMBL" id="ADJ22721.1"/>
    </source>
</evidence>
<gene>
    <name evidence="3" type="ordered locus">Hden_0904</name>
</gene>
<keyword evidence="1" id="KW-0812">Transmembrane</keyword>